<evidence type="ECO:0000313" key="2">
    <source>
        <dbReference type="Proteomes" id="UP001286313"/>
    </source>
</evidence>
<organism evidence="1 2">
    <name type="scientific">Petrolisthes cinctipes</name>
    <name type="common">Flat porcelain crab</name>
    <dbReference type="NCBI Taxonomy" id="88211"/>
    <lineage>
        <taxon>Eukaryota</taxon>
        <taxon>Metazoa</taxon>
        <taxon>Ecdysozoa</taxon>
        <taxon>Arthropoda</taxon>
        <taxon>Crustacea</taxon>
        <taxon>Multicrustacea</taxon>
        <taxon>Malacostraca</taxon>
        <taxon>Eumalacostraca</taxon>
        <taxon>Eucarida</taxon>
        <taxon>Decapoda</taxon>
        <taxon>Pleocyemata</taxon>
        <taxon>Anomura</taxon>
        <taxon>Galatheoidea</taxon>
        <taxon>Porcellanidae</taxon>
        <taxon>Petrolisthes</taxon>
    </lineage>
</organism>
<dbReference type="PANTHER" id="PTHR21261">
    <property type="entry name" value="BEAT PROTEIN"/>
    <property type="match status" value="1"/>
</dbReference>
<dbReference type="Proteomes" id="UP001286313">
    <property type="component" value="Unassembled WGS sequence"/>
</dbReference>
<keyword evidence="2" id="KW-1185">Reference proteome</keyword>
<evidence type="ECO:0008006" key="3">
    <source>
        <dbReference type="Google" id="ProtNLM"/>
    </source>
</evidence>
<reference evidence="1" key="1">
    <citation type="submission" date="2023-10" db="EMBL/GenBank/DDBJ databases">
        <title>Genome assemblies of two species of porcelain crab, Petrolisthes cinctipes and Petrolisthes manimaculis (Anomura: Porcellanidae).</title>
        <authorList>
            <person name="Angst P."/>
        </authorList>
    </citation>
    <scope>NUCLEOTIDE SEQUENCE</scope>
    <source>
        <strain evidence="1">PB745_01</strain>
        <tissue evidence="1">Gill</tissue>
    </source>
</reference>
<dbReference type="EMBL" id="JAWQEG010008421">
    <property type="protein sequence ID" value="KAK3850356.1"/>
    <property type="molecule type" value="Genomic_DNA"/>
</dbReference>
<accession>A0AAE1BGI6</accession>
<dbReference type="SUPFAM" id="SSF48726">
    <property type="entry name" value="Immunoglobulin"/>
    <property type="match status" value="1"/>
</dbReference>
<name>A0AAE1BGI6_PETCI</name>
<protein>
    <recommendedName>
        <fullName evidence="3">Ig-like domain-containing protein</fullName>
    </recommendedName>
</protein>
<dbReference type="AlphaFoldDB" id="A0AAE1BGI6"/>
<sequence length="152" mass="16535">MSLCSDGVAGLRITRVGVPSPVVVGEDGWLECEFVEEGENVYALKWYLGLEEFYRWTPAETPSVRTFPVRGKPMVVDGAVSNRGRVRFSGITLGATGVFRCEVSAEGPSFHTESEVATMTVVGELTTSLHYIISFVLHPPSFIAESEVATMS</sequence>
<dbReference type="InterPro" id="IPR036179">
    <property type="entry name" value="Ig-like_dom_sf"/>
</dbReference>
<gene>
    <name evidence="1" type="ORF">Pcinc_042937</name>
</gene>
<dbReference type="PANTHER" id="PTHR21261:SF15">
    <property type="entry name" value="BEATEN PATH IIIA, ISOFORM D-RELATED"/>
    <property type="match status" value="1"/>
</dbReference>
<evidence type="ECO:0000313" key="1">
    <source>
        <dbReference type="EMBL" id="KAK3850356.1"/>
    </source>
</evidence>
<proteinExistence type="predicted"/>
<comment type="caution">
    <text evidence="1">The sequence shown here is derived from an EMBL/GenBank/DDBJ whole genome shotgun (WGS) entry which is preliminary data.</text>
</comment>